<protein>
    <recommendedName>
        <fullName evidence="2">Synaptobrevin, longin-like domain protein</fullName>
    </recommendedName>
</protein>
<accession>A0A6L2JJB9</accession>
<proteinExistence type="predicted"/>
<dbReference type="AlphaFoldDB" id="A0A6L2JJB9"/>
<dbReference type="EMBL" id="BKCJ010000888">
    <property type="protein sequence ID" value="GEU37113.1"/>
    <property type="molecule type" value="Genomic_DNA"/>
</dbReference>
<sequence length="183" mass="20696">FWTTVDVKKVNGIIRLQALVEKEKVMVMEAMIRDALHLDDAEGVECLLNEEIFAELARMGYEKPSTKLTFYKAFFSSQWKTICGVVSEPALKIFVTCNILFKDSIPLRTTCIGAWWLLGSSGKDDGSGVRGSGVEQEVGKRGIRVWREKWLRSEQCSFKTGGKRQGWYCFGFLSLLVPVVSRD</sequence>
<organism evidence="1">
    <name type="scientific">Tanacetum cinerariifolium</name>
    <name type="common">Dalmatian daisy</name>
    <name type="synonym">Chrysanthemum cinerariifolium</name>
    <dbReference type="NCBI Taxonomy" id="118510"/>
    <lineage>
        <taxon>Eukaryota</taxon>
        <taxon>Viridiplantae</taxon>
        <taxon>Streptophyta</taxon>
        <taxon>Embryophyta</taxon>
        <taxon>Tracheophyta</taxon>
        <taxon>Spermatophyta</taxon>
        <taxon>Magnoliopsida</taxon>
        <taxon>eudicotyledons</taxon>
        <taxon>Gunneridae</taxon>
        <taxon>Pentapetalae</taxon>
        <taxon>asterids</taxon>
        <taxon>campanulids</taxon>
        <taxon>Asterales</taxon>
        <taxon>Asteraceae</taxon>
        <taxon>Asteroideae</taxon>
        <taxon>Anthemideae</taxon>
        <taxon>Anthemidinae</taxon>
        <taxon>Tanacetum</taxon>
    </lineage>
</organism>
<name>A0A6L2JJB9_TANCI</name>
<reference evidence="1" key="1">
    <citation type="journal article" date="2019" name="Sci. Rep.">
        <title>Draft genome of Tanacetum cinerariifolium, the natural source of mosquito coil.</title>
        <authorList>
            <person name="Yamashiro T."/>
            <person name="Shiraishi A."/>
            <person name="Satake H."/>
            <person name="Nakayama K."/>
        </authorList>
    </citation>
    <scope>NUCLEOTIDE SEQUENCE</scope>
</reference>
<gene>
    <name evidence="1" type="ORF">Tci_009091</name>
</gene>
<comment type="caution">
    <text evidence="1">The sequence shown here is derived from an EMBL/GenBank/DDBJ whole genome shotgun (WGS) entry which is preliminary data.</text>
</comment>
<evidence type="ECO:0000313" key="1">
    <source>
        <dbReference type="EMBL" id="GEU37113.1"/>
    </source>
</evidence>
<evidence type="ECO:0008006" key="2">
    <source>
        <dbReference type="Google" id="ProtNLM"/>
    </source>
</evidence>
<feature type="non-terminal residue" evidence="1">
    <location>
        <position position="1"/>
    </location>
</feature>